<dbReference type="HOGENOM" id="CLU_140900_0_0_4"/>
<dbReference type="Pfam" id="PF14384">
    <property type="entry name" value="BrnA_antitoxin"/>
    <property type="match status" value="1"/>
</dbReference>
<evidence type="ECO:0000313" key="2">
    <source>
        <dbReference type="Proteomes" id="UP000067461"/>
    </source>
</evidence>
<reference evidence="1 2" key="1">
    <citation type="journal article" date="2014" name="Nat. Commun.">
        <title>Physiological and genomic features of highly alkaliphilic hydrogen-utilizing Betaproteobacteria from a continental serpentinizing site.</title>
        <authorList>
            <person name="Suzuki S."/>
            <person name="Kuenen J.G."/>
            <person name="Schipper K."/>
            <person name="van der Velde S."/>
            <person name="Ishii S."/>
            <person name="Wu A."/>
            <person name="Sorokin D.Y."/>
            <person name="Tenney A."/>
            <person name="Meng X.Y."/>
            <person name="Morrill P.L."/>
            <person name="Kamagata Y."/>
            <person name="Muyzer G."/>
            <person name="Nealson K.H."/>
        </authorList>
    </citation>
    <scope>NUCLEOTIDE SEQUENCE [LARGE SCALE GENOMIC DNA]</scope>
    <source>
        <strain evidence="1 2">A1</strain>
    </source>
</reference>
<gene>
    <name evidence="1" type="ORF">SRAA_0230</name>
</gene>
<dbReference type="InterPro" id="IPR025528">
    <property type="entry name" value="BrnA_antitoxin"/>
</dbReference>
<dbReference type="OrthoDB" id="9796641at2"/>
<sequence length="100" mass="11092">MSKISKRPTILMPTVAEDKAITAAARSDPDAQPLTPKQLEAMVPLRALRGRPKSENKKLLVSVRYSPEVVAYFKSTGKGWQSRMDGVLRKYVSRHLRGAG</sequence>
<proteinExistence type="predicted"/>
<dbReference type="Proteomes" id="UP000067461">
    <property type="component" value="Chromosome"/>
</dbReference>
<organism evidence="1 2">
    <name type="scientific">Serpentinimonas raichei</name>
    <dbReference type="NCBI Taxonomy" id="1458425"/>
    <lineage>
        <taxon>Bacteria</taxon>
        <taxon>Pseudomonadati</taxon>
        <taxon>Pseudomonadota</taxon>
        <taxon>Betaproteobacteria</taxon>
        <taxon>Burkholderiales</taxon>
        <taxon>Comamonadaceae</taxon>
        <taxon>Serpentinimonas</taxon>
    </lineage>
</organism>
<dbReference type="EMBL" id="AP014568">
    <property type="protein sequence ID" value="BAO80084.1"/>
    <property type="molecule type" value="Genomic_DNA"/>
</dbReference>
<accession>A0A060NMD4</accession>
<evidence type="ECO:0000313" key="1">
    <source>
        <dbReference type="EMBL" id="BAO80084.1"/>
    </source>
</evidence>
<dbReference type="AlphaFoldDB" id="A0A060NMD4"/>
<dbReference type="STRING" id="1458425.SRAA_0230"/>
<dbReference type="KEGG" id="cbaa:SRAA_0230"/>
<keyword evidence="2" id="KW-1185">Reference proteome</keyword>
<name>A0A060NMD4_9BURK</name>
<protein>
    <submittedName>
        <fullName evidence="1">Uncharacterized protein conserved in bacteria</fullName>
    </submittedName>
</protein>